<feature type="region of interest" description="Disordered" evidence="1">
    <location>
        <begin position="316"/>
        <end position="348"/>
    </location>
</feature>
<keyword evidence="3" id="KW-1185">Reference proteome</keyword>
<dbReference type="PANTHER" id="PTHR34222:SF43">
    <property type="entry name" value="RETROTRANSPOSON GAG DOMAIN-CONTAINING PROTEIN"/>
    <property type="match status" value="1"/>
</dbReference>
<dbReference type="PANTHER" id="PTHR34222">
    <property type="entry name" value="GAG_PRE-INTEGRS DOMAIN-CONTAINING PROTEIN"/>
    <property type="match status" value="1"/>
</dbReference>
<evidence type="ECO:0000256" key="1">
    <source>
        <dbReference type="SAM" id="MobiDB-lite"/>
    </source>
</evidence>
<organism evidence="2 3">
    <name type="scientific">Tagetes erecta</name>
    <name type="common">African marigold</name>
    <dbReference type="NCBI Taxonomy" id="13708"/>
    <lineage>
        <taxon>Eukaryota</taxon>
        <taxon>Viridiplantae</taxon>
        <taxon>Streptophyta</taxon>
        <taxon>Embryophyta</taxon>
        <taxon>Tracheophyta</taxon>
        <taxon>Spermatophyta</taxon>
        <taxon>Magnoliopsida</taxon>
        <taxon>eudicotyledons</taxon>
        <taxon>Gunneridae</taxon>
        <taxon>Pentapetalae</taxon>
        <taxon>asterids</taxon>
        <taxon>campanulids</taxon>
        <taxon>Asterales</taxon>
        <taxon>Asteraceae</taxon>
        <taxon>Asteroideae</taxon>
        <taxon>Heliantheae alliance</taxon>
        <taxon>Tageteae</taxon>
        <taxon>Tagetes</taxon>
    </lineage>
</organism>
<feature type="compositionally biased region" description="Basic and acidic residues" evidence="1">
    <location>
        <begin position="339"/>
        <end position="348"/>
    </location>
</feature>
<accession>A0AAD8K1Q1</accession>
<evidence type="ECO:0000313" key="2">
    <source>
        <dbReference type="EMBL" id="KAK1414104.1"/>
    </source>
</evidence>
<dbReference type="AlphaFoldDB" id="A0AAD8K1Q1"/>
<dbReference type="EMBL" id="JAUHHV010000008">
    <property type="protein sequence ID" value="KAK1414104.1"/>
    <property type="molecule type" value="Genomic_DNA"/>
</dbReference>
<evidence type="ECO:0008006" key="4">
    <source>
        <dbReference type="Google" id="ProtNLM"/>
    </source>
</evidence>
<comment type="caution">
    <text evidence="2">The sequence shown here is derived from an EMBL/GenBank/DDBJ whole genome shotgun (WGS) entry which is preliminary data.</text>
</comment>
<sequence length="381" mass="42764">MSEEDTNNLAIQIANLLKNGVQNQTQIQNTKPNQFDSLKINLKLTSQNYPLWARMIRVAIGGKSKALLNHLIKNPPESTDEKYEQWEQDDLVVFSWLIQNIEPTIASNLTEFPTAKTLWDALTITYSSGKDKLQTFDLHVKANGLKQNGVPLEEFWIVMQGIWGEIERRDPNPMKCPTDIAAYNKIRSENKLFQFLNALDRKHDPIKREILRWDPLPTVEAAYAAVRKETAHQNILGGTQQGAASGVNLTGDFDGVGLVSKGRRLNQKFNSSSSQTDKSKLTCDHCGMSKHTKEQCFKLHGFPEWWTDGHKTTGKVKGKESKATAVGSQEVNGCNGGSDNHKKGTEKEGKGAGFMVAVEGDEENEEIVTGHQDREDHWAWY</sequence>
<evidence type="ECO:0000313" key="3">
    <source>
        <dbReference type="Proteomes" id="UP001229421"/>
    </source>
</evidence>
<reference evidence="2" key="1">
    <citation type="journal article" date="2023" name="bioRxiv">
        <title>Improved chromosome-level genome assembly for marigold (Tagetes erecta).</title>
        <authorList>
            <person name="Jiang F."/>
            <person name="Yuan L."/>
            <person name="Wang S."/>
            <person name="Wang H."/>
            <person name="Xu D."/>
            <person name="Wang A."/>
            <person name="Fan W."/>
        </authorList>
    </citation>
    <scope>NUCLEOTIDE SEQUENCE</scope>
    <source>
        <strain evidence="2">WSJ</strain>
        <tissue evidence="2">Leaf</tissue>
    </source>
</reference>
<proteinExistence type="predicted"/>
<name>A0AAD8K1Q1_TARER</name>
<dbReference type="Proteomes" id="UP001229421">
    <property type="component" value="Unassembled WGS sequence"/>
</dbReference>
<protein>
    <recommendedName>
        <fullName evidence="4">Gag-polypeptide of LTR copia-type</fullName>
    </recommendedName>
</protein>
<gene>
    <name evidence="2" type="ORF">QVD17_29845</name>
</gene>